<evidence type="ECO:0000313" key="1">
    <source>
        <dbReference type="EMBL" id="CAH3183277.1"/>
    </source>
</evidence>
<name>A0ABN8RVA7_9CNID</name>
<accession>A0ABN8RVA7</accession>
<organism evidence="1 2">
    <name type="scientific">Porites evermanni</name>
    <dbReference type="NCBI Taxonomy" id="104178"/>
    <lineage>
        <taxon>Eukaryota</taxon>
        <taxon>Metazoa</taxon>
        <taxon>Cnidaria</taxon>
        <taxon>Anthozoa</taxon>
        <taxon>Hexacorallia</taxon>
        <taxon>Scleractinia</taxon>
        <taxon>Fungiina</taxon>
        <taxon>Poritidae</taxon>
        <taxon>Porites</taxon>
    </lineage>
</organism>
<sequence>MCHLCCSLWSLRRSGVCKEAASLPFDDDSHVSPKHRCCNRCHSECDCGIDSGCAEPLPVFDQPPAVKNHTGPVRVVTDQDRECLRPAMFEIKNNLKVQTRVSLFDKSGTISHGFSKEVIETIVSNWEKLFTTVDIFQMCFVPSPQVCAIILDILNEVFSDIDQNDIQHQASEVAEFMVSHLLR</sequence>
<evidence type="ECO:0000313" key="2">
    <source>
        <dbReference type="Proteomes" id="UP001159427"/>
    </source>
</evidence>
<reference evidence="1 2" key="1">
    <citation type="submission" date="2022-05" db="EMBL/GenBank/DDBJ databases">
        <authorList>
            <consortium name="Genoscope - CEA"/>
            <person name="William W."/>
        </authorList>
    </citation>
    <scope>NUCLEOTIDE SEQUENCE [LARGE SCALE GENOMIC DNA]</scope>
</reference>
<proteinExistence type="predicted"/>
<gene>
    <name evidence="1" type="ORF">PEVE_00014788</name>
</gene>
<protein>
    <submittedName>
        <fullName evidence="1">Uncharacterized protein</fullName>
    </submittedName>
</protein>
<dbReference type="Proteomes" id="UP001159427">
    <property type="component" value="Unassembled WGS sequence"/>
</dbReference>
<keyword evidence="2" id="KW-1185">Reference proteome</keyword>
<dbReference type="EMBL" id="CALNXI010002121">
    <property type="protein sequence ID" value="CAH3183277.1"/>
    <property type="molecule type" value="Genomic_DNA"/>
</dbReference>
<comment type="caution">
    <text evidence="1">The sequence shown here is derived from an EMBL/GenBank/DDBJ whole genome shotgun (WGS) entry which is preliminary data.</text>
</comment>